<dbReference type="InterPro" id="IPR003107">
    <property type="entry name" value="HAT"/>
</dbReference>
<dbReference type="SUPFAM" id="SSF48452">
    <property type="entry name" value="TPR-like"/>
    <property type="match status" value="5"/>
</dbReference>
<accession>A0A540VI68</accession>
<feature type="transmembrane region" description="Helical" evidence="2">
    <location>
        <begin position="30"/>
        <end position="51"/>
    </location>
</feature>
<feature type="transmembrane region" description="Helical" evidence="2">
    <location>
        <begin position="155"/>
        <end position="175"/>
    </location>
</feature>
<feature type="transmembrane region" description="Helical" evidence="2">
    <location>
        <begin position="546"/>
        <end position="568"/>
    </location>
</feature>
<feature type="transmembrane region" description="Helical" evidence="2">
    <location>
        <begin position="88"/>
        <end position="105"/>
    </location>
</feature>
<feature type="repeat" description="TPR" evidence="1">
    <location>
        <begin position="1403"/>
        <end position="1436"/>
    </location>
</feature>
<dbReference type="PANTHER" id="PTHR12558">
    <property type="entry name" value="CELL DIVISION CYCLE 16,23,27"/>
    <property type="match status" value="1"/>
</dbReference>
<feature type="repeat" description="TPR" evidence="1">
    <location>
        <begin position="1822"/>
        <end position="1855"/>
    </location>
</feature>
<dbReference type="Gene3D" id="1.25.40.10">
    <property type="entry name" value="Tetratricopeptide repeat domain"/>
    <property type="match status" value="7"/>
</dbReference>
<dbReference type="SMART" id="SM00028">
    <property type="entry name" value="TPR"/>
    <property type="match status" value="25"/>
</dbReference>
<dbReference type="SMART" id="SM00386">
    <property type="entry name" value="HAT"/>
    <property type="match status" value="4"/>
</dbReference>
<name>A0A540VI68_9CHLR</name>
<feature type="transmembrane region" description="Helical" evidence="2">
    <location>
        <begin position="513"/>
        <end position="534"/>
    </location>
</feature>
<gene>
    <name evidence="3" type="ORF">FKZ61_08240</name>
</gene>
<feature type="repeat" description="TPR" evidence="1">
    <location>
        <begin position="1957"/>
        <end position="1990"/>
    </location>
</feature>
<evidence type="ECO:0000313" key="3">
    <source>
        <dbReference type="EMBL" id="TQE96467.1"/>
    </source>
</evidence>
<feature type="transmembrane region" description="Helical" evidence="2">
    <location>
        <begin position="312"/>
        <end position="328"/>
    </location>
</feature>
<sequence>MLIGRKTPLVNEKPEPVAMPRVAVSVWRPYAVPLALLVIWAAVVAGVPHFLPVQMASWLTFLALFITPGYLLAEMLLDRLELDGLERWALAFPLGVAVLSIPGMWALLNHHTVRDLALGWMGASTLVVIAWLLHSLWRRQHLSPAQPPRWTLDEWLWVGLLALAFLLLYPTFTLFKIDGDAYAVSSFTADALAGMPLNQAEPLFGTGLGPGVRMVFNQSLPMTYLWVYFSGIDPITLTATASRAMVALWAILAAYMLGKAAGVELPASHRGRRFGLLVAGLQLLIYTAAPFFRGDNVSLFFFERTTADKFMVPVTLLPVAFALSLHYLRQGRRAAWLGAALVAFAVSAIHPLIAAMLALALGALGASHWLLRPRWVTFWRSAALALVVAVTMALPLVQLVLSRGEEPLAPSYPASLEGWPVGQRLVPALPFVYLPTLDVYGPLPDLSQLDADEANTPTDPFLIWRFAVNMNRRRLILFDLDHYISDPNIVLEPPYLLALLLLPLLLRRVRSHLGAQFAVGVSLAVLFVMFNPLVTPRIGQLVMPWILWRFVWLLPYTLVLGWAAYRLAHALAPTLAGLLPIRLRGSSPLAAPLVLFLVLALLLSPAAAGNLQELHHRAAFPYYYPTPAELFRRLDELTTLHGPAAVMADPDLSVTIPAYVAGAHIIAHRAPTTSEIFPANRQAEALQRLIDQDRFYRQRYLSPEGLEILRRYQVGYVVAISGSSLDLQLRLAPQWFQWITDDQSYSLYAVRAVPDATYAIQGNQALAERQWATAARLYEAELAAQPESLLALYGLAEVAHARGQFRDALALLQQAESSLERQAAAPGLRAVFHYRQGQIYMELGQPQEAMAAFDQAQRLAPRVARFHLAAGDACLRAGEMTCTEEQYTLAVTHQHLPDDTSRLVALADLWRQRGETDRALALYAQAANQRPSLANQLTLASAYREAGRFDEADALVRLLRQQHPLSVDVLVVAADVKAAQADYPAAVDLYRRAIWLQELTGQESVETRLALAQVLLDAQRYDEAGAEIDTILARQPNNALAHGLQGDRLTLLHRPVEATLAYQRAFRLDPTQVRIYLALNDQFRRQGGAQEDILALLQTAIRANPNEPALALALGDQLQRQGDIQAAVDAYQAALDMFETDSLANTFGSGDDASRAYAYVRLAAVSEDLGQMEPAMNYYKAAEAAAPDLAWPAVMLGDALRRRGDMDGARLAYQRGLRNDPTFVNGYLQLADLLYAQGQMEEAQRLQEAGLQVALDQTLEASLAAAPDRLHLGLGKVAPDTAANPAGGFDSDGGPGNPSLLSLADVSPQAITRLFQQGNQLLGSGADTTLPDLLSRLYQEHSQAGQAIALYRQLIEEGERERWYPVTLAQFYKGLGDLLLAQGQALDAARAYQQAVDLDAWWPQARLGLAQSLMAMGDSDQALDQLRSATEMAPGYVEAQVALADLLSLRGEEQTALAIYQETAATHPGNPRATLALAQAWQTQGQLHRAEQVYRETLRLTPGEADAYVGLATLLLEQARYDEAAPLLQKAIQMDQRNIRAYLQYGVLEQRQGNPELAMAWFSRARDVQARGAQSGSLVLVDLLQRYGNYEPALAYVQEMLQGQPDDLELLLRAAQLQRALGRYSDALATLLTAARYQLNDSRLSAELGELYWLQGRPQAALAAYRHTLVLQPDEYSYYLRLSEMWNAQADFQQATQVLRAGLQRAVSSPLDAAPLYAALASLYLQQGNAAAAKETLDTAFARLGENETELIIAMGGYLASRPAQASDQEDAAEKWYNDALARQPGNAALHRALAAHLLRQDRQDEALHHYRQAVALEPTNASHRLALAELYAQGGQPEEAIQQYSEAIRLEPTLADAYSGLAAVYESQKRWDEAEAVLKRGLAAVPTDGPLYIRYAGLLWTRGDAAGAQALLRQAEQVSATATTLMARSALYARMGQKEQARRDLEAALQKEPGNLDVLLALGDLYRDQGDVKAAQEVYQKATTLKPGVAAGRLRLSRLRR</sequence>
<feature type="transmembrane region" description="Helical" evidence="2">
    <location>
        <begin position="378"/>
        <end position="401"/>
    </location>
</feature>
<dbReference type="GO" id="GO:0006396">
    <property type="term" value="P:RNA processing"/>
    <property type="evidence" value="ECO:0007669"/>
    <property type="project" value="InterPro"/>
</dbReference>
<dbReference type="InParanoid" id="A0A540VI68"/>
<feature type="transmembrane region" description="Helical" evidence="2">
    <location>
        <begin position="244"/>
        <end position="262"/>
    </location>
</feature>
<feature type="repeat" description="TPR" evidence="1">
    <location>
        <begin position="1642"/>
        <end position="1675"/>
    </location>
</feature>
<feature type="transmembrane region" description="Helical" evidence="2">
    <location>
        <begin position="589"/>
        <end position="608"/>
    </location>
</feature>
<dbReference type="PANTHER" id="PTHR12558:SF13">
    <property type="entry name" value="CELL DIVISION CYCLE PROTEIN 27 HOMOLOG"/>
    <property type="match status" value="1"/>
</dbReference>
<feature type="transmembrane region" description="Helical" evidence="2">
    <location>
        <begin position="117"/>
        <end position="134"/>
    </location>
</feature>
<feature type="repeat" description="TPR" evidence="1">
    <location>
        <begin position="830"/>
        <end position="863"/>
    </location>
</feature>
<feature type="repeat" description="TPR" evidence="1">
    <location>
        <begin position="1505"/>
        <end position="1538"/>
    </location>
</feature>
<dbReference type="Proteomes" id="UP000317371">
    <property type="component" value="Unassembled WGS sequence"/>
</dbReference>
<dbReference type="RefSeq" id="WP_141609612.1">
    <property type="nucleotide sequence ID" value="NZ_VIGC02000008.1"/>
</dbReference>
<comment type="caution">
    <text evidence="3">The sequence shown here is derived from an EMBL/GenBank/DDBJ whole genome shotgun (WGS) entry which is preliminary data.</text>
</comment>
<feature type="repeat" description="TPR" evidence="1">
    <location>
        <begin position="1923"/>
        <end position="1956"/>
    </location>
</feature>
<evidence type="ECO:0000256" key="2">
    <source>
        <dbReference type="SAM" id="Phobius"/>
    </source>
</evidence>
<evidence type="ECO:0000256" key="1">
    <source>
        <dbReference type="PROSITE-ProRule" id="PRU00339"/>
    </source>
</evidence>
<feature type="repeat" description="TPR" evidence="1">
    <location>
        <begin position="1788"/>
        <end position="1821"/>
    </location>
</feature>
<dbReference type="Pfam" id="PF13414">
    <property type="entry name" value="TPR_11"/>
    <property type="match status" value="1"/>
</dbReference>
<keyword evidence="4" id="KW-1185">Reference proteome</keyword>
<feature type="transmembrane region" description="Helical" evidence="2">
    <location>
        <begin position="57"/>
        <end position="76"/>
    </location>
</feature>
<keyword evidence="2" id="KW-0812">Transmembrane</keyword>
<protein>
    <submittedName>
        <fullName evidence="3">Tetratricopeptide repeat protein</fullName>
    </submittedName>
</protein>
<dbReference type="Pfam" id="PF13432">
    <property type="entry name" value="TPR_16"/>
    <property type="match status" value="7"/>
</dbReference>
<feature type="repeat" description="TPR" evidence="1">
    <location>
        <begin position="1471"/>
        <end position="1504"/>
    </location>
</feature>
<feature type="transmembrane region" description="Helical" evidence="2">
    <location>
        <begin position="274"/>
        <end position="292"/>
    </location>
</feature>
<evidence type="ECO:0000313" key="4">
    <source>
        <dbReference type="Proteomes" id="UP000317371"/>
    </source>
</evidence>
<reference evidence="3 4" key="1">
    <citation type="submission" date="2019-06" db="EMBL/GenBank/DDBJ databases">
        <title>Genome sequence of Litorilinea aerophila BAA-2444.</title>
        <authorList>
            <person name="Maclea K.S."/>
            <person name="Maurais E.G."/>
            <person name="Iannazzi L.C."/>
        </authorList>
    </citation>
    <scope>NUCLEOTIDE SEQUENCE [LARGE SCALE GENOMIC DNA]</scope>
    <source>
        <strain evidence="3 4">ATCC BAA-2444</strain>
    </source>
</reference>
<proteinExistence type="predicted"/>
<dbReference type="EMBL" id="VIGC01000008">
    <property type="protein sequence ID" value="TQE96467.1"/>
    <property type="molecule type" value="Genomic_DNA"/>
</dbReference>
<dbReference type="PROSITE" id="PS50005">
    <property type="entry name" value="TPR"/>
    <property type="match status" value="11"/>
</dbReference>
<keyword evidence="1" id="KW-0802">TPR repeat</keyword>
<feature type="repeat" description="TPR" evidence="1">
    <location>
        <begin position="1856"/>
        <end position="1889"/>
    </location>
</feature>
<dbReference type="InterPro" id="IPR011990">
    <property type="entry name" value="TPR-like_helical_dom_sf"/>
</dbReference>
<dbReference type="OrthoDB" id="2082605at2"/>
<feature type="transmembrane region" description="Helical" evidence="2">
    <location>
        <begin position="335"/>
        <end position="366"/>
    </location>
</feature>
<keyword evidence="2" id="KW-0472">Membrane</keyword>
<organism evidence="3 4">
    <name type="scientific">Litorilinea aerophila</name>
    <dbReference type="NCBI Taxonomy" id="1204385"/>
    <lineage>
        <taxon>Bacteria</taxon>
        <taxon>Bacillati</taxon>
        <taxon>Chloroflexota</taxon>
        <taxon>Caldilineae</taxon>
        <taxon>Caldilineales</taxon>
        <taxon>Caldilineaceae</taxon>
        <taxon>Litorilinea</taxon>
    </lineage>
</organism>
<feature type="repeat" description="TPR" evidence="1">
    <location>
        <begin position="1156"/>
        <end position="1189"/>
    </location>
</feature>
<dbReference type="Pfam" id="PF13181">
    <property type="entry name" value="TPR_8"/>
    <property type="match status" value="2"/>
</dbReference>
<dbReference type="InterPro" id="IPR019734">
    <property type="entry name" value="TPR_rpt"/>
</dbReference>
<keyword evidence="2" id="KW-1133">Transmembrane helix</keyword>
<dbReference type="Pfam" id="PF14559">
    <property type="entry name" value="TPR_19"/>
    <property type="match status" value="2"/>
</dbReference>